<proteinExistence type="predicted"/>
<feature type="transmembrane region" description="Helical" evidence="2">
    <location>
        <begin position="20"/>
        <end position="38"/>
    </location>
</feature>
<name>A0ABR4K8M4_9EURO</name>
<keyword evidence="4" id="KW-1185">Reference proteome</keyword>
<comment type="caution">
    <text evidence="3">The sequence shown here is derived from an EMBL/GenBank/DDBJ whole genome shotgun (WGS) entry which is preliminary data.</text>
</comment>
<evidence type="ECO:0000256" key="2">
    <source>
        <dbReference type="SAM" id="Phobius"/>
    </source>
</evidence>
<organism evidence="3 4">
    <name type="scientific">Aspergillus pseudodeflectus</name>
    <dbReference type="NCBI Taxonomy" id="176178"/>
    <lineage>
        <taxon>Eukaryota</taxon>
        <taxon>Fungi</taxon>
        <taxon>Dikarya</taxon>
        <taxon>Ascomycota</taxon>
        <taxon>Pezizomycotina</taxon>
        <taxon>Eurotiomycetes</taxon>
        <taxon>Eurotiomycetidae</taxon>
        <taxon>Eurotiales</taxon>
        <taxon>Aspergillaceae</taxon>
        <taxon>Aspergillus</taxon>
        <taxon>Aspergillus subgen. Nidulantes</taxon>
    </lineage>
</organism>
<keyword evidence="2" id="KW-0812">Transmembrane</keyword>
<evidence type="ECO:0000256" key="1">
    <source>
        <dbReference type="SAM" id="MobiDB-lite"/>
    </source>
</evidence>
<evidence type="ECO:0000313" key="3">
    <source>
        <dbReference type="EMBL" id="KAL2847647.1"/>
    </source>
</evidence>
<feature type="region of interest" description="Disordered" evidence="1">
    <location>
        <begin position="72"/>
        <end position="95"/>
    </location>
</feature>
<protein>
    <submittedName>
        <fullName evidence="3">Uncharacterized protein</fullName>
    </submittedName>
</protein>
<keyword evidence="2" id="KW-0472">Membrane</keyword>
<reference evidence="3 4" key="1">
    <citation type="submission" date="2024-07" db="EMBL/GenBank/DDBJ databases">
        <title>Section-level genome sequencing and comparative genomics of Aspergillus sections Usti and Cavernicolus.</title>
        <authorList>
            <consortium name="Lawrence Berkeley National Laboratory"/>
            <person name="Nybo J.L."/>
            <person name="Vesth T.C."/>
            <person name="Theobald S."/>
            <person name="Frisvad J.C."/>
            <person name="Larsen T.O."/>
            <person name="Kjaerboelling I."/>
            <person name="Rothschild-Mancinelli K."/>
            <person name="Lyhne E.K."/>
            <person name="Kogle M.E."/>
            <person name="Barry K."/>
            <person name="Clum A."/>
            <person name="Na H."/>
            <person name="Ledsgaard L."/>
            <person name="Lin J."/>
            <person name="Lipzen A."/>
            <person name="Kuo A."/>
            <person name="Riley R."/>
            <person name="Mondo S."/>
            <person name="LaButti K."/>
            <person name="Haridas S."/>
            <person name="Pangalinan J."/>
            <person name="Salamov A.A."/>
            <person name="Simmons B.A."/>
            <person name="Magnuson J.K."/>
            <person name="Chen J."/>
            <person name="Drula E."/>
            <person name="Henrissat B."/>
            <person name="Wiebenga A."/>
            <person name="Lubbers R.J."/>
            <person name="Gomes A.C."/>
            <person name="Macurrencykelacurrency M.R."/>
            <person name="Stajich J."/>
            <person name="Grigoriev I.V."/>
            <person name="Mortensen U.H."/>
            <person name="De vries R.P."/>
            <person name="Baker S.E."/>
            <person name="Andersen M.R."/>
        </authorList>
    </citation>
    <scope>NUCLEOTIDE SEQUENCE [LARGE SCALE GENOMIC DNA]</scope>
    <source>
        <strain evidence="3 4">CBS 756.74</strain>
    </source>
</reference>
<dbReference type="RefSeq" id="XP_070897828.1">
    <property type="nucleotide sequence ID" value="XM_071045976.1"/>
</dbReference>
<sequence length="95" mass="9867">MPPASLNLGGQPSRRAASSRNIAIMTVLGVIGGGFLLFRSQSPRKGEGLVKQDDEAVESGPAKLGRSNIVSKEDAKAMLGDPPRGAGNVPRGPRF</sequence>
<dbReference type="EMBL" id="JBFXLR010000028">
    <property type="protein sequence ID" value="KAL2847647.1"/>
    <property type="molecule type" value="Genomic_DNA"/>
</dbReference>
<accession>A0ABR4K8M4</accession>
<dbReference type="GeneID" id="98161140"/>
<evidence type="ECO:0000313" key="4">
    <source>
        <dbReference type="Proteomes" id="UP001610444"/>
    </source>
</evidence>
<dbReference type="Proteomes" id="UP001610444">
    <property type="component" value="Unassembled WGS sequence"/>
</dbReference>
<gene>
    <name evidence="3" type="ORF">BJX68DRAFT_268042</name>
</gene>
<keyword evidence="2" id="KW-1133">Transmembrane helix</keyword>